<evidence type="ECO:0000313" key="1">
    <source>
        <dbReference type="EMBL" id="TYL52957.1"/>
    </source>
</evidence>
<protein>
    <submittedName>
        <fullName evidence="1">Uncharacterized protein</fullName>
    </submittedName>
</protein>
<keyword evidence="2" id="KW-1185">Reference proteome</keyword>
<sequence length="114" mass="12500">MMHVTFADKSLLLGDDAALALLDYATALADHGRADQVTLRAIGNDGNEVDVRMVLDAGIIIAAETTNITVEPPENAFNIADIRRRLNRLVHRVAPAPTRSDGFPHDGDHWPEEY</sequence>
<organism evidence="1 2">
    <name type="scientific">Agromyces mariniharenae</name>
    <dbReference type="NCBI Taxonomy" id="2604423"/>
    <lineage>
        <taxon>Bacteria</taxon>
        <taxon>Bacillati</taxon>
        <taxon>Actinomycetota</taxon>
        <taxon>Actinomycetes</taxon>
        <taxon>Micrococcales</taxon>
        <taxon>Microbacteriaceae</taxon>
        <taxon>Agromyces</taxon>
    </lineage>
</organism>
<proteinExistence type="predicted"/>
<comment type="caution">
    <text evidence="1">The sequence shown here is derived from an EMBL/GenBank/DDBJ whole genome shotgun (WGS) entry which is preliminary data.</text>
</comment>
<name>A0A5S4V1F6_9MICO</name>
<dbReference type="Proteomes" id="UP000325243">
    <property type="component" value="Unassembled WGS sequence"/>
</dbReference>
<dbReference type="AlphaFoldDB" id="A0A5S4V1F6"/>
<gene>
    <name evidence="1" type="ORF">FYC51_04305</name>
</gene>
<dbReference type="RefSeq" id="WP_148732420.1">
    <property type="nucleotide sequence ID" value="NZ_VSSB01000001.1"/>
</dbReference>
<accession>A0A5S4V1F6</accession>
<evidence type="ECO:0000313" key="2">
    <source>
        <dbReference type="Proteomes" id="UP000325243"/>
    </source>
</evidence>
<dbReference type="EMBL" id="VSSB01000001">
    <property type="protein sequence ID" value="TYL52957.1"/>
    <property type="molecule type" value="Genomic_DNA"/>
</dbReference>
<reference evidence="1 2" key="1">
    <citation type="submission" date="2019-08" db="EMBL/GenBank/DDBJ databases">
        <authorList>
            <person name="Hu J."/>
        </authorList>
    </citation>
    <scope>NUCLEOTIDE SEQUENCE [LARGE SCALE GENOMIC DNA]</scope>
    <source>
        <strain evidence="1 2">NEAU-184</strain>
    </source>
</reference>